<accession>A0A5A7TGV8</accession>
<protein>
    <submittedName>
        <fullName evidence="1">NBS-LRR type resistance protein</fullName>
    </submittedName>
</protein>
<dbReference type="PANTHER" id="PTHR10775:SF185">
    <property type="entry name" value="OS08G0208400 PROTEIN"/>
    <property type="match status" value="1"/>
</dbReference>
<dbReference type="OrthoDB" id="3261594at2759"/>
<dbReference type="EMBL" id="SSTE01017176">
    <property type="protein sequence ID" value="KAA0040675.1"/>
    <property type="molecule type" value="Genomic_DNA"/>
</dbReference>
<gene>
    <name evidence="1" type="ORF">E6C27_scaffold540G00120</name>
</gene>
<evidence type="ECO:0000313" key="1">
    <source>
        <dbReference type="EMBL" id="KAA0040675.1"/>
    </source>
</evidence>
<proteinExistence type="predicted"/>
<comment type="caution">
    <text evidence="1">The sequence shown here is derived from an EMBL/GenBank/DDBJ whole genome shotgun (WGS) entry which is preliminary data.</text>
</comment>
<dbReference type="AlphaFoldDB" id="A0A5A7TGV8"/>
<reference evidence="1 2" key="1">
    <citation type="submission" date="2019-08" db="EMBL/GenBank/DDBJ databases">
        <title>Draft genome sequences of two oriental melons (Cucumis melo L. var makuwa).</title>
        <authorList>
            <person name="Kwon S.-Y."/>
        </authorList>
    </citation>
    <scope>NUCLEOTIDE SEQUENCE [LARGE SCALE GENOMIC DNA]</scope>
    <source>
        <strain evidence="2">cv. SW 3</strain>
        <tissue evidence="1">Leaf</tissue>
    </source>
</reference>
<sequence length="208" mass="24043">MLNDLQALIEHEEEIEKFRLEDEMAMNVGLMHLKVLNGWSNKSFDMLLELLRAAFPMCNSTIPSSFYEAKRKLCDLGLGYETIHACKYDCVLYWKEFADLQHCPTCGEARYFLCDHYISRDEDWLDVMRIGTSSTTIISAMHSRSNHGQTRLLDRSSLTIIVAGPSRFYNDSMSSLKEEGSRSVVWNCSGKHTFELGYSCRRPPRMRM</sequence>
<organism evidence="1 2">
    <name type="scientific">Cucumis melo var. makuwa</name>
    <name type="common">Oriental melon</name>
    <dbReference type="NCBI Taxonomy" id="1194695"/>
    <lineage>
        <taxon>Eukaryota</taxon>
        <taxon>Viridiplantae</taxon>
        <taxon>Streptophyta</taxon>
        <taxon>Embryophyta</taxon>
        <taxon>Tracheophyta</taxon>
        <taxon>Spermatophyta</taxon>
        <taxon>Magnoliopsida</taxon>
        <taxon>eudicotyledons</taxon>
        <taxon>Gunneridae</taxon>
        <taxon>Pentapetalae</taxon>
        <taxon>rosids</taxon>
        <taxon>fabids</taxon>
        <taxon>Cucurbitales</taxon>
        <taxon>Cucurbitaceae</taxon>
        <taxon>Benincaseae</taxon>
        <taxon>Cucumis</taxon>
    </lineage>
</organism>
<dbReference type="Proteomes" id="UP000321393">
    <property type="component" value="Unassembled WGS sequence"/>
</dbReference>
<dbReference type="PANTHER" id="PTHR10775">
    <property type="entry name" value="OS08G0208400 PROTEIN"/>
    <property type="match status" value="1"/>
</dbReference>
<name>A0A5A7TGV8_CUCMM</name>
<evidence type="ECO:0000313" key="2">
    <source>
        <dbReference type="Proteomes" id="UP000321393"/>
    </source>
</evidence>